<keyword evidence="8" id="KW-0406">Ion transport</keyword>
<feature type="transmembrane region" description="Helical" evidence="11">
    <location>
        <begin position="138"/>
        <end position="159"/>
    </location>
</feature>
<evidence type="ECO:0000256" key="2">
    <source>
        <dbReference type="ARBA" id="ARBA00006810"/>
    </source>
</evidence>
<evidence type="ECO:0000256" key="5">
    <source>
        <dbReference type="ARBA" id="ARBA00022692"/>
    </source>
</evidence>
<comment type="subcellular location">
    <subcellularLocation>
        <location evidence="1">Membrane</location>
        <topology evidence="1">Multi-pass membrane protein</topology>
    </subcellularLocation>
</comment>
<dbReference type="PRINTS" id="PR00123">
    <property type="entry name" value="ATPASEA"/>
</dbReference>
<keyword evidence="5 11" id="KW-0812">Transmembrane</keyword>
<evidence type="ECO:0000256" key="10">
    <source>
        <dbReference type="ARBA" id="ARBA00023310"/>
    </source>
</evidence>
<accession>A0A6H0YBS3</accession>
<dbReference type="EMBL" id="MK685271">
    <property type="protein sequence ID" value="QIX04629.1"/>
    <property type="molecule type" value="Genomic_DNA"/>
</dbReference>
<sequence length="169" mass="19248">MGNLHCLHCFVSWLDRAISGGWGSLVYRLVMFFFLLTLFGLRVPYTFNLCLFVGFVVFWIFPVFVALLFSRLSNLSTLLTSFLPSGSPMWIAPFIFYMEIVSLVIRSVVLMLRPVVNMAFGCLLCAAGHFTLEVQGQGGLIPVILIYEMCILLIHWYIVHQVLLFTHDS</sequence>
<evidence type="ECO:0000256" key="4">
    <source>
        <dbReference type="ARBA" id="ARBA00022547"/>
    </source>
</evidence>
<evidence type="ECO:0000256" key="1">
    <source>
        <dbReference type="ARBA" id="ARBA00004141"/>
    </source>
</evidence>
<protein>
    <submittedName>
        <fullName evidence="12">ATP synthase F0 subunit 6</fullName>
    </submittedName>
</protein>
<dbReference type="GO" id="GO:0015986">
    <property type="term" value="P:proton motive force-driven ATP synthesis"/>
    <property type="evidence" value="ECO:0007669"/>
    <property type="project" value="InterPro"/>
</dbReference>
<name>A0A6H0YBS3_9TREM</name>
<reference evidence="12" key="1">
    <citation type="submission" date="2019-03" db="EMBL/GenBank/DDBJ databases">
        <authorList>
            <person name="Suleman S."/>
            <person name="Ma J."/>
            <person name="Khan M.S."/>
            <person name="Tkach V.V."/>
            <person name="Zhu X.Q."/>
        </authorList>
    </citation>
    <scope>NUCLEOTIDE SEQUENCE</scope>
    <source>
        <strain evidence="12">PakAb2</strain>
    </source>
</reference>
<organism evidence="12">
    <name type="scientific">Brachylecithum sp. PakAb2</name>
    <dbReference type="NCBI Taxonomy" id="2714092"/>
    <lineage>
        <taxon>Eukaryota</taxon>
        <taxon>Metazoa</taxon>
        <taxon>Spiralia</taxon>
        <taxon>Lophotrochozoa</taxon>
        <taxon>Platyhelminthes</taxon>
        <taxon>Trematoda</taxon>
        <taxon>Digenea</taxon>
        <taxon>Plagiorchiida</taxon>
        <taxon>Xiphidiata</taxon>
        <taxon>Gorgoderoidea</taxon>
        <taxon>Dicrocoeliidae</taxon>
        <taxon>Brachylecithum</taxon>
    </lineage>
</organism>
<keyword evidence="3" id="KW-0813">Transport</keyword>
<keyword evidence="6" id="KW-0375">Hydrogen ion transport</keyword>
<evidence type="ECO:0000256" key="7">
    <source>
        <dbReference type="ARBA" id="ARBA00022989"/>
    </source>
</evidence>
<dbReference type="GO" id="GO:0015078">
    <property type="term" value="F:proton transmembrane transporter activity"/>
    <property type="evidence" value="ECO:0007669"/>
    <property type="project" value="InterPro"/>
</dbReference>
<comment type="similarity">
    <text evidence="2">Belongs to the ATPase A chain family.</text>
</comment>
<feature type="transmembrane region" description="Helical" evidence="11">
    <location>
        <begin position="115"/>
        <end position="132"/>
    </location>
</feature>
<evidence type="ECO:0000256" key="11">
    <source>
        <dbReference type="SAM" id="Phobius"/>
    </source>
</evidence>
<evidence type="ECO:0000256" key="3">
    <source>
        <dbReference type="ARBA" id="ARBA00022448"/>
    </source>
</evidence>
<feature type="transmembrane region" description="Helical" evidence="11">
    <location>
        <begin position="48"/>
        <end position="69"/>
    </location>
</feature>
<dbReference type="InterPro" id="IPR000568">
    <property type="entry name" value="ATP_synth_F0_asu"/>
</dbReference>
<keyword evidence="12" id="KW-0496">Mitochondrion</keyword>
<geneLocation type="mitochondrion" evidence="12"/>
<reference evidence="12" key="2">
    <citation type="journal article" date="2020" name="Parasit. Vectors">
        <title>Molecular phylogenetics and mitogenomics of three avian dicrocoeliids (Digenea: Dicrocoeliidae) and comparison with mammalian dicrocoeliids.</title>
        <authorList>
            <person name="Suleman"/>
            <person name="Khan M.S."/>
            <person name="Tkach V.V."/>
            <person name="Muhammad N."/>
            <person name="Zhang D."/>
            <person name="Zhu X.Q."/>
            <person name="Ma J."/>
        </authorList>
    </citation>
    <scope>NUCLEOTIDE SEQUENCE</scope>
    <source>
        <strain evidence="12">PakAb2</strain>
    </source>
</reference>
<gene>
    <name evidence="12" type="primary">atp6</name>
</gene>
<proteinExistence type="inferred from homology"/>
<keyword evidence="4" id="KW-0138">CF(0)</keyword>
<evidence type="ECO:0000256" key="9">
    <source>
        <dbReference type="ARBA" id="ARBA00023136"/>
    </source>
</evidence>
<dbReference type="InterPro" id="IPR035908">
    <property type="entry name" value="F0_ATP_A_sf"/>
</dbReference>
<dbReference type="AlphaFoldDB" id="A0A6H0YBS3"/>
<feature type="transmembrane region" description="Helical" evidence="11">
    <location>
        <begin position="89"/>
        <end position="108"/>
    </location>
</feature>
<keyword evidence="7 11" id="KW-1133">Transmembrane helix</keyword>
<feature type="transmembrane region" description="Helical" evidence="11">
    <location>
        <begin position="20"/>
        <end position="41"/>
    </location>
</feature>
<evidence type="ECO:0000256" key="8">
    <source>
        <dbReference type="ARBA" id="ARBA00023065"/>
    </source>
</evidence>
<evidence type="ECO:0000313" key="12">
    <source>
        <dbReference type="EMBL" id="QIX04629.1"/>
    </source>
</evidence>
<evidence type="ECO:0000256" key="6">
    <source>
        <dbReference type="ARBA" id="ARBA00022781"/>
    </source>
</evidence>
<keyword evidence="10" id="KW-0066">ATP synthesis</keyword>
<keyword evidence="9 11" id="KW-0472">Membrane</keyword>
<dbReference type="GO" id="GO:0045259">
    <property type="term" value="C:proton-transporting ATP synthase complex"/>
    <property type="evidence" value="ECO:0007669"/>
    <property type="project" value="UniProtKB-KW"/>
</dbReference>
<dbReference type="SUPFAM" id="SSF81336">
    <property type="entry name" value="F1F0 ATP synthase subunit A"/>
    <property type="match status" value="1"/>
</dbReference>